<feature type="domain" description="Secretion system C-terminal sorting" evidence="3">
    <location>
        <begin position="174"/>
        <end position="238"/>
    </location>
</feature>
<accession>A0A3P3W1S2</accession>
<evidence type="ECO:0000313" key="4">
    <source>
        <dbReference type="EMBL" id="RRJ89012.1"/>
    </source>
</evidence>
<dbReference type="OrthoDB" id="964745at2"/>
<name>A0A3P3W1S2_9FLAO</name>
<sequence length="240" mass="27434">MKRITLYFLLLFTQTIFAQFDNSTVQYYIGEGTETAYFIVDFNDGSETPSYVWGFRFNEEDGLTAADLFYQIGEADPNLTIDAGDFLNDISYNQHDTSLQEYDYWSTWNGDTFETMAMNGSGLSGVLLEDTRWYGASYGWMFIFPEPTPPSFPVPAVAPETLSNPNNKKIEFKVYPNPTSDYLNIQTEEEILEVTIFNLQGKQILKSNIERVDVSNLTSGIYLIEIKTNSGKAFRKFIKK</sequence>
<evidence type="ECO:0000259" key="3">
    <source>
        <dbReference type="Pfam" id="PF18962"/>
    </source>
</evidence>
<feature type="signal peptide" evidence="2">
    <location>
        <begin position="1"/>
        <end position="18"/>
    </location>
</feature>
<dbReference type="InterPro" id="IPR026444">
    <property type="entry name" value="Secre_tail"/>
</dbReference>
<organism evidence="4 5">
    <name type="scientific">Paenimyroides tangerinum</name>
    <dbReference type="NCBI Taxonomy" id="2488728"/>
    <lineage>
        <taxon>Bacteria</taxon>
        <taxon>Pseudomonadati</taxon>
        <taxon>Bacteroidota</taxon>
        <taxon>Flavobacteriia</taxon>
        <taxon>Flavobacteriales</taxon>
        <taxon>Flavobacteriaceae</taxon>
        <taxon>Paenimyroides</taxon>
    </lineage>
</organism>
<reference evidence="4 5" key="1">
    <citation type="submission" date="2018-11" db="EMBL/GenBank/DDBJ databases">
        <title>Flavobacterium sp. nov., YIM 102701-2 draft genome.</title>
        <authorList>
            <person name="Li G."/>
            <person name="Jiang Y."/>
        </authorList>
    </citation>
    <scope>NUCLEOTIDE SEQUENCE [LARGE SCALE GENOMIC DNA]</scope>
    <source>
        <strain evidence="4 5">YIM 102701-2</strain>
    </source>
</reference>
<evidence type="ECO:0000313" key="5">
    <source>
        <dbReference type="Proteomes" id="UP000275719"/>
    </source>
</evidence>
<keyword evidence="5" id="KW-1185">Reference proteome</keyword>
<protein>
    <submittedName>
        <fullName evidence="4">T9SS C-terminal target domain-containing protein</fullName>
    </submittedName>
</protein>
<dbReference type="AlphaFoldDB" id="A0A3P3W1S2"/>
<dbReference type="Proteomes" id="UP000275719">
    <property type="component" value="Unassembled WGS sequence"/>
</dbReference>
<dbReference type="NCBIfam" id="TIGR04183">
    <property type="entry name" value="Por_Secre_tail"/>
    <property type="match status" value="1"/>
</dbReference>
<feature type="chain" id="PRO_5018000214" evidence="2">
    <location>
        <begin position="19"/>
        <end position="240"/>
    </location>
</feature>
<dbReference type="Pfam" id="PF18962">
    <property type="entry name" value="Por_Secre_tail"/>
    <property type="match status" value="1"/>
</dbReference>
<gene>
    <name evidence="4" type="ORF">EG240_13005</name>
</gene>
<dbReference type="EMBL" id="RQVQ01000035">
    <property type="protein sequence ID" value="RRJ89012.1"/>
    <property type="molecule type" value="Genomic_DNA"/>
</dbReference>
<evidence type="ECO:0000256" key="2">
    <source>
        <dbReference type="SAM" id="SignalP"/>
    </source>
</evidence>
<evidence type="ECO:0000256" key="1">
    <source>
        <dbReference type="ARBA" id="ARBA00022729"/>
    </source>
</evidence>
<proteinExistence type="predicted"/>
<dbReference type="RefSeq" id="WP_125019824.1">
    <property type="nucleotide sequence ID" value="NZ_RQVQ01000035.1"/>
</dbReference>
<keyword evidence="1 2" id="KW-0732">Signal</keyword>
<comment type="caution">
    <text evidence="4">The sequence shown here is derived from an EMBL/GenBank/DDBJ whole genome shotgun (WGS) entry which is preliminary data.</text>
</comment>